<proteinExistence type="predicted"/>
<name>A0A0F5K453_9BURK</name>
<dbReference type="EMBL" id="LAQU01000003">
    <property type="protein sequence ID" value="KKB64715.1"/>
    <property type="molecule type" value="Genomic_DNA"/>
</dbReference>
<feature type="transmembrane region" description="Helical" evidence="1">
    <location>
        <begin position="63"/>
        <end position="82"/>
    </location>
</feature>
<protein>
    <submittedName>
        <fullName evidence="2">Uncharacterized protein</fullName>
    </submittedName>
</protein>
<reference evidence="2 3" key="1">
    <citation type="submission" date="2015-03" db="EMBL/GenBank/DDBJ databases">
        <title>Draft Genome Sequence of Burkholderia andropogonis type strain ICMP2807, isolated from Sorghum bicolor.</title>
        <authorList>
            <person name="Lopes-Santos L."/>
            <person name="Castro D.B."/>
            <person name="Ottoboni L.M."/>
            <person name="Park D."/>
            <person name="Weirc B.S."/>
            <person name="Destefano S.A."/>
        </authorList>
    </citation>
    <scope>NUCLEOTIDE SEQUENCE [LARGE SCALE GENOMIC DNA]</scope>
    <source>
        <strain evidence="2 3">ICMP2807</strain>
    </source>
</reference>
<gene>
    <name evidence="2" type="ORF">WM40_04850</name>
</gene>
<keyword evidence="1" id="KW-0472">Membrane</keyword>
<feature type="transmembrane region" description="Helical" evidence="1">
    <location>
        <begin position="6"/>
        <end position="29"/>
    </location>
</feature>
<dbReference type="PATRIC" id="fig|28092.6.peg.1150"/>
<evidence type="ECO:0000256" key="1">
    <source>
        <dbReference type="SAM" id="Phobius"/>
    </source>
</evidence>
<accession>A0A0F5K453</accession>
<evidence type="ECO:0000313" key="2">
    <source>
        <dbReference type="EMBL" id="KKB64715.1"/>
    </source>
</evidence>
<dbReference type="Proteomes" id="UP000033618">
    <property type="component" value="Unassembled WGS sequence"/>
</dbReference>
<keyword evidence="1" id="KW-1133">Transmembrane helix</keyword>
<keyword evidence="1" id="KW-0812">Transmembrane</keyword>
<keyword evidence="3" id="KW-1185">Reference proteome</keyword>
<dbReference type="AlphaFoldDB" id="A0A0F5K453"/>
<organism evidence="2 3">
    <name type="scientific">Robbsia andropogonis</name>
    <dbReference type="NCBI Taxonomy" id="28092"/>
    <lineage>
        <taxon>Bacteria</taxon>
        <taxon>Pseudomonadati</taxon>
        <taxon>Pseudomonadota</taxon>
        <taxon>Betaproteobacteria</taxon>
        <taxon>Burkholderiales</taxon>
        <taxon>Burkholderiaceae</taxon>
        <taxon>Robbsia</taxon>
    </lineage>
</organism>
<dbReference type="OrthoDB" id="9984962at2"/>
<dbReference type="STRING" id="28092.WM40_04850"/>
<sequence length="83" mass="9603">MIDVIGRLAALVVMTYVVVSVCSALRMYFVHSRYVHVEFAGKKWRSFGEWAPRQYRRLIGLRWAAVAGLVVWMAIVFVPPLYQ</sequence>
<dbReference type="RefSeq" id="WP_024903599.1">
    <property type="nucleotide sequence ID" value="NZ_CADFGU010000005.1"/>
</dbReference>
<evidence type="ECO:0000313" key="3">
    <source>
        <dbReference type="Proteomes" id="UP000033618"/>
    </source>
</evidence>
<comment type="caution">
    <text evidence="2">The sequence shown here is derived from an EMBL/GenBank/DDBJ whole genome shotgun (WGS) entry which is preliminary data.</text>
</comment>